<dbReference type="GO" id="GO:0055085">
    <property type="term" value="P:transmembrane transport"/>
    <property type="evidence" value="ECO:0007669"/>
    <property type="project" value="InterPro"/>
</dbReference>
<organism evidence="9 10">
    <name type="scientific">Acinetobacter gandensis</name>
    <dbReference type="NCBI Taxonomy" id="1443941"/>
    <lineage>
        <taxon>Bacteria</taxon>
        <taxon>Pseudomonadati</taxon>
        <taxon>Pseudomonadota</taxon>
        <taxon>Gammaproteobacteria</taxon>
        <taxon>Moraxellales</taxon>
        <taxon>Moraxellaceae</taxon>
        <taxon>Acinetobacter</taxon>
    </lineage>
</organism>
<dbReference type="EMBL" id="LZDS01000026">
    <property type="protein sequence ID" value="OBX28237.1"/>
    <property type="molecule type" value="Genomic_DNA"/>
</dbReference>
<dbReference type="CDD" id="cd06261">
    <property type="entry name" value="TM_PBP2"/>
    <property type="match status" value="1"/>
</dbReference>
<dbReference type="PANTHER" id="PTHR30151">
    <property type="entry name" value="ALKANE SULFONATE ABC TRANSPORTER-RELATED, MEMBRANE SUBUNIT"/>
    <property type="match status" value="1"/>
</dbReference>
<dbReference type="PANTHER" id="PTHR30151:SF38">
    <property type="entry name" value="ALIPHATIC SULFONATES TRANSPORT PERMEASE PROTEIN SSUC-RELATED"/>
    <property type="match status" value="1"/>
</dbReference>
<feature type="transmembrane region" description="Helical" evidence="7">
    <location>
        <begin position="21"/>
        <end position="41"/>
    </location>
</feature>
<dbReference type="GO" id="GO:0005886">
    <property type="term" value="C:plasma membrane"/>
    <property type="evidence" value="ECO:0007669"/>
    <property type="project" value="UniProtKB-SubCell"/>
</dbReference>
<gene>
    <name evidence="9" type="ORF">A9J31_06655</name>
</gene>
<evidence type="ECO:0000313" key="10">
    <source>
        <dbReference type="Proteomes" id="UP000185753"/>
    </source>
</evidence>
<evidence type="ECO:0000256" key="1">
    <source>
        <dbReference type="ARBA" id="ARBA00004651"/>
    </source>
</evidence>
<evidence type="ECO:0000256" key="4">
    <source>
        <dbReference type="ARBA" id="ARBA00022692"/>
    </source>
</evidence>
<keyword evidence="4 7" id="KW-0812">Transmembrane</keyword>
<dbReference type="Gene3D" id="1.10.3720.10">
    <property type="entry name" value="MetI-like"/>
    <property type="match status" value="1"/>
</dbReference>
<evidence type="ECO:0000256" key="7">
    <source>
        <dbReference type="RuleBase" id="RU363032"/>
    </source>
</evidence>
<feature type="transmembrane region" description="Helical" evidence="7">
    <location>
        <begin position="179"/>
        <end position="202"/>
    </location>
</feature>
<dbReference type="STRING" id="1443941.A9J31_06655"/>
<dbReference type="InterPro" id="IPR000515">
    <property type="entry name" value="MetI-like"/>
</dbReference>
<keyword evidence="2 7" id="KW-0813">Transport</keyword>
<dbReference type="Proteomes" id="UP000185753">
    <property type="component" value="Unassembled WGS sequence"/>
</dbReference>
<proteinExistence type="inferred from homology"/>
<evidence type="ECO:0000256" key="6">
    <source>
        <dbReference type="ARBA" id="ARBA00023136"/>
    </source>
</evidence>
<protein>
    <submittedName>
        <fullName evidence="9">Taurine ABC transporter permease</fullName>
    </submittedName>
</protein>
<evidence type="ECO:0000256" key="5">
    <source>
        <dbReference type="ARBA" id="ARBA00022989"/>
    </source>
</evidence>
<evidence type="ECO:0000259" key="8">
    <source>
        <dbReference type="PROSITE" id="PS50928"/>
    </source>
</evidence>
<keyword evidence="10" id="KW-1185">Reference proteome</keyword>
<feature type="transmembrane region" description="Helical" evidence="7">
    <location>
        <begin position="77"/>
        <end position="97"/>
    </location>
</feature>
<dbReference type="PROSITE" id="PS50928">
    <property type="entry name" value="ABC_TM1"/>
    <property type="match status" value="1"/>
</dbReference>
<keyword evidence="6 7" id="KW-0472">Membrane</keyword>
<reference evidence="10" key="1">
    <citation type="submission" date="2016-06" db="EMBL/GenBank/DDBJ databases">
        <authorList>
            <person name="Radolfova-Krizova L."/>
            <person name="Nemec A."/>
        </authorList>
    </citation>
    <scope>NUCLEOTIDE SEQUENCE [LARGE SCALE GENOMIC DNA]</scope>
    <source>
        <strain evidence="10">ANC 4275</strain>
    </source>
</reference>
<evidence type="ECO:0000313" key="9">
    <source>
        <dbReference type="EMBL" id="OBX28237.1"/>
    </source>
</evidence>
<dbReference type="SUPFAM" id="SSF161098">
    <property type="entry name" value="MetI-like"/>
    <property type="match status" value="1"/>
</dbReference>
<feature type="transmembrane region" description="Helical" evidence="7">
    <location>
        <begin position="109"/>
        <end position="129"/>
    </location>
</feature>
<comment type="similarity">
    <text evidence="7">Belongs to the binding-protein-dependent transport system permease family.</text>
</comment>
<comment type="subcellular location">
    <subcellularLocation>
        <location evidence="1 7">Cell membrane</location>
        <topology evidence="1 7">Multi-pass membrane protein</topology>
    </subcellularLocation>
</comment>
<evidence type="ECO:0000256" key="3">
    <source>
        <dbReference type="ARBA" id="ARBA00022475"/>
    </source>
</evidence>
<keyword evidence="5 7" id="KW-1133">Transmembrane helix</keyword>
<dbReference type="InterPro" id="IPR035906">
    <property type="entry name" value="MetI-like_sf"/>
</dbReference>
<name>A0A1A7RC06_9GAMM</name>
<feature type="transmembrane region" description="Helical" evidence="7">
    <location>
        <begin position="232"/>
        <end position="254"/>
    </location>
</feature>
<dbReference type="Pfam" id="PF00528">
    <property type="entry name" value="BPD_transp_1"/>
    <property type="match status" value="1"/>
</dbReference>
<evidence type="ECO:0000256" key="2">
    <source>
        <dbReference type="ARBA" id="ARBA00022448"/>
    </source>
</evidence>
<feature type="domain" description="ABC transmembrane type-1" evidence="8">
    <location>
        <begin position="69"/>
        <end position="251"/>
    </location>
</feature>
<dbReference type="AlphaFoldDB" id="A0A1A7RC06"/>
<dbReference type="RefSeq" id="WP_067765490.1">
    <property type="nucleotide sequence ID" value="NZ_LZDS01000026.1"/>
</dbReference>
<dbReference type="OrthoDB" id="5298727at2"/>
<keyword evidence="3" id="KW-1003">Cell membrane</keyword>
<feature type="transmembrane region" description="Helical" evidence="7">
    <location>
        <begin position="135"/>
        <end position="158"/>
    </location>
</feature>
<accession>A0A1A7RC06</accession>
<sequence>MSHTVSFNRNAVRILQTTLKAVLLPVVFIALWAVASQQNWIDAKLIPSPLLVLQKAVAVLQQPSFIDGLTESLARNFIGYGIGAVAGVLFGILIASSRLSNWLMAPSFHVLRQISLFAWLPLISTFLGQGHGAKILFITLSVFYPVALHTFEGVSSISHKYREVAAVYQFPRLFAFRKLILPGASAQIFVGLQLGLIFAWLATIGSEFLLANYGNGLGNIVIQGRQAFDVELIIFGMLLIGTVGVLLNSILTWIERKVLAWQQAG</sequence>
<comment type="caution">
    <text evidence="9">The sequence shown here is derived from an EMBL/GenBank/DDBJ whole genome shotgun (WGS) entry which is preliminary data.</text>
</comment>